<sequence>MLSALFFFFIKYNEPIILKLIQNITFYFFFIFLFMIIIFFWVFSIPDLHNECINFPNFLPN</sequence>
<dbReference type="AlphaFoldDB" id="A0A2P2N9F1"/>
<feature type="transmembrane region" description="Helical" evidence="1">
    <location>
        <begin position="20"/>
        <end position="43"/>
    </location>
</feature>
<name>A0A2P2N9F1_RHIMU</name>
<protein>
    <submittedName>
        <fullName evidence="2">Uncharacterized protein</fullName>
    </submittedName>
</protein>
<dbReference type="EMBL" id="GGEC01058633">
    <property type="protein sequence ID" value="MBX39117.1"/>
    <property type="molecule type" value="Transcribed_RNA"/>
</dbReference>
<keyword evidence="1" id="KW-0812">Transmembrane</keyword>
<proteinExistence type="predicted"/>
<evidence type="ECO:0000313" key="2">
    <source>
        <dbReference type="EMBL" id="MBX39117.1"/>
    </source>
</evidence>
<reference evidence="2" key="1">
    <citation type="submission" date="2018-02" db="EMBL/GenBank/DDBJ databases">
        <title>Rhizophora mucronata_Transcriptome.</title>
        <authorList>
            <person name="Meera S.P."/>
            <person name="Sreeshan A."/>
            <person name="Augustine A."/>
        </authorList>
    </citation>
    <scope>NUCLEOTIDE SEQUENCE</scope>
    <source>
        <tissue evidence="2">Leaf</tissue>
    </source>
</reference>
<organism evidence="2">
    <name type="scientific">Rhizophora mucronata</name>
    <name type="common">Asiatic mangrove</name>
    <dbReference type="NCBI Taxonomy" id="61149"/>
    <lineage>
        <taxon>Eukaryota</taxon>
        <taxon>Viridiplantae</taxon>
        <taxon>Streptophyta</taxon>
        <taxon>Embryophyta</taxon>
        <taxon>Tracheophyta</taxon>
        <taxon>Spermatophyta</taxon>
        <taxon>Magnoliopsida</taxon>
        <taxon>eudicotyledons</taxon>
        <taxon>Gunneridae</taxon>
        <taxon>Pentapetalae</taxon>
        <taxon>rosids</taxon>
        <taxon>fabids</taxon>
        <taxon>Malpighiales</taxon>
        <taxon>Rhizophoraceae</taxon>
        <taxon>Rhizophora</taxon>
    </lineage>
</organism>
<keyword evidence="1" id="KW-1133">Transmembrane helix</keyword>
<keyword evidence="1" id="KW-0472">Membrane</keyword>
<accession>A0A2P2N9F1</accession>
<evidence type="ECO:0000256" key="1">
    <source>
        <dbReference type="SAM" id="Phobius"/>
    </source>
</evidence>